<dbReference type="AlphaFoldDB" id="A0A177HQH2"/>
<dbReference type="Gene3D" id="3.90.1170.50">
    <property type="entry name" value="Aldehyde oxidase/xanthine dehydrogenase, a/b hammerhead"/>
    <property type="match status" value="1"/>
</dbReference>
<dbReference type="GO" id="GO:0004854">
    <property type="term" value="F:xanthine dehydrogenase activity"/>
    <property type="evidence" value="ECO:0007669"/>
    <property type="project" value="UniProtKB-EC"/>
</dbReference>
<dbReference type="PATRIC" id="fig|1716141.3.peg.4244"/>
<dbReference type="EC" id="1.17.1.4" evidence="5"/>
<keyword evidence="1" id="KW-0500">Molybdenum</keyword>
<dbReference type="RefSeq" id="WP_067279668.1">
    <property type="nucleotide sequence ID" value="NZ_LOHS01000088.1"/>
</dbReference>
<keyword evidence="2 5" id="KW-0560">Oxidoreductase</keyword>
<accession>A0A177HQH2</accession>
<feature type="compositionally biased region" description="Acidic residues" evidence="3">
    <location>
        <begin position="147"/>
        <end position="156"/>
    </location>
</feature>
<dbReference type="Gene3D" id="3.30.365.10">
    <property type="entry name" value="Aldehyde oxidase/xanthine dehydrogenase, molybdopterin binding domain"/>
    <property type="match status" value="5"/>
</dbReference>
<dbReference type="InterPro" id="IPR046867">
    <property type="entry name" value="AldOxase/xan_DH_MoCoBD2"/>
</dbReference>
<dbReference type="OrthoDB" id="8428274at2"/>
<evidence type="ECO:0000256" key="3">
    <source>
        <dbReference type="SAM" id="MobiDB-lite"/>
    </source>
</evidence>
<evidence type="ECO:0000259" key="4">
    <source>
        <dbReference type="SMART" id="SM01008"/>
    </source>
</evidence>
<evidence type="ECO:0000256" key="2">
    <source>
        <dbReference type="ARBA" id="ARBA00023002"/>
    </source>
</evidence>
<feature type="compositionally biased region" description="Low complexity" evidence="3">
    <location>
        <begin position="1"/>
        <end position="19"/>
    </location>
</feature>
<dbReference type="STRING" id="1716141.STSP_40330"/>
<comment type="caution">
    <text evidence="5">The sequence shown here is derived from an EMBL/GenBank/DDBJ whole genome shotgun (WGS) entry which is preliminary data.</text>
</comment>
<proteinExistence type="predicted"/>
<dbReference type="InterPro" id="IPR008274">
    <property type="entry name" value="AldOxase/xan_DH_MoCoBD1"/>
</dbReference>
<feature type="region of interest" description="Disordered" evidence="3">
    <location>
        <begin position="134"/>
        <end position="160"/>
    </location>
</feature>
<dbReference type="SMART" id="SM01008">
    <property type="entry name" value="Ald_Xan_dh_C"/>
    <property type="match status" value="1"/>
</dbReference>
<reference evidence="5 6" key="1">
    <citation type="submission" date="2015-12" db="EMBL/GenBank/DDBJ databases">
        <title>Genome sequence of Streptomyces sp. G25.</title>
        <authorList>
            <person name="Poehlein A."/>
            <person name="Roettig A."/>
            <person name="Hiessl S."/>
            <person name="Hauschild P."/>
            <person name="Schauer J."/>
            <person name="Madkour M.H."/>
            <person name="Al-Ansari A.M."/>
            <person name="Almakishah N.H."/>
            <person name="Steinbuechel A."/>
            <person name="Daniel R."/>
        </authorList>
    </citation>
    <scope>NUCLEOTIDE SEQUENCE [LARGE SCALE GENOMIC DNA]</scope>
    <source>
        <strain evidence="6">G25(2015)</strain>
    </source>
</reference>
<feature type="region of interest" description="Disordered" evidence="3">
    <location>
        <begin position="1"/>
        <end position="21"/>
    </location>
</feature>
<dbReference type="InterPro" id="IPR000674">
    <property type="entry name" value="Ald_Oxase/Xan_DH_a/b"/>
</dbReference>
<organism evidence="5 6">
    <name type="scientific">Streptomyces jeddahensis</name>
    <dbReference type="NCBI Taxonomy" id="1716141"/>
    <lineage>
        <taxon>Bacteria</taxon>
        <taxon>Bacillati</taxon>
        <taxon>Actinomycetota</taxon>
        <taxon>Actinomycetes</taxon>
        <taxon>Kitasatosporales</taxon>
        <taxon>Streptomycetaceae</taxon>
        <taxon>Streptomyces</taxon>
    </lineage>
</organism>
<dbReference type="SUPFAM" id="SSF56003">
    <property type="entry name" value="Molybdenum cofactor-binding domain"/>
    <property type="match status" value="1"/>
</dbReference>
<dbReference type="Pfam" id="PF02738">
    <property type="entry name" value="MoCoBD_1"/>
    <property type="match status" value="1"/>
</dbReference>
<dbReference type="InterPro" id="IPR036856">
    <property type="entry name" value="Ald_Oxase/Xan_DH_a/b_sf"/>
</dbReference>
<protein>
    <submittedName>
        <fullName evidence="5">Xanthine dehydrogenase molybdenum-binding subunit</fullName>
        <ecNumber evidence="5">1.17.1.4</ecNumber>
    </submittedName>
</protein>
<dbReference type="InterPro" id="IPR016208">
    <property type="entry name" value="Ald_Oxase/xanthine_DH-like"/>
</dbReference>
<sequence length="709" mass="75136">MNCPTSPTPQRTTTATGAPVRAEGRDKVTGAARYAAEYAPDARLYACPVPAAIARGKIVAIDCGRALAEPGALAVLTHENAPRLGETGDRTLAVLQSPWIAHRGQYVALAVAESLEAARAAATAVRVEYAPEHHQVLPGPDHPDSSVLEEADDDAPEGWQRGDVDRAHAAAEVRVDAVYRIPALHNHPMEPHAATALWTDGGRLVVHDSSQGAGWVRQTLSELFEMDRDRITVVSEHVGGGFGSKGTTRPHAVLAAMAARHVGRPVTLALPRNQMAAVVGYRAATEQHVRIGATADGRISALAHEVVSYHSTIGDFVEQAAKPARSMYASPHSRTSHRVGPLDVPPPSWMRAPGECSGMFALESAMDELAVACGLDPVELRIRNEPDRDPASGLPYSSRHLVECLREGARRFGWTAGPRRPGTRTEGRLLIGTGVAASTYPADVEPSEAEAHADASGNVRILLNATDIGTGARTVLAQIAADVLDVPLDRVRIEIGSSDLPYAPIAGGSTGTASWGWAVHKAAVALAAQLADHQGRFLAGGLRVSVNTEDDVAARSAQYARRSFGAQFAEVQVDRDTGETRLRRLLGVFAAGRILNARTARSQFIGGMTMGASMALLEHSTMDPAFGDHAERDLASYHVAVAADVPDIQAYWIEEEDPHLNPLGVKGIGEIGIVGTAAAVANAVYDATGVRVRTLPIRVESLLTRIDAP</sequence>
<dbReference type="SUPFAM" id="SSF54665">
    <property type="entry name" value="CO dehydrogenase molybdoprotein N-domain-like"/>
    <property type="match status" value="1"/>
</dbReference>
<dbReference type="Pfam" id="PF20256">
    <property type="entry name" value="MoCoBD_2"/>
    <property type="match status" value="2"/>
</dbReference>
<dbReference type="GO" id="GO:0005506">
    <property type="term" value="F:iron ion binding"/>
    <property type="evidence" value="ECO:0007669"/>
    <property type="project" value="InterPro"/>
</dbReference>
<dbReference type="PANTHER" id="PTHR11908:SF132">
    <property type="entry name" value="ALDEHYDE OXIDASE 1-RELATED"/>
    <property type="match status" value="1"/>
</dbReference>
<dbReference type="Pfam" id="PF01315">
    <property type="entry name" value="Ald_Xan_dh_C"/>
    <property type="match status" value="1"/>
</dbReference>
<feature type="domain" description="Aldehyde oxidase/xanthine dehydrogenase a/b hammerhead" evidence="4">
    <location>
        <begin position="29"/>
        <end position="133"/>
    </location>
</feature>
<dbReference type="PANTHER" id="PTHR11908">
    <property type="entry name" value="XANTHINE DEHYDROGENASE"/>
    <property type="match status" value="1"/>
</dbReference>
<gene>
    <name evidence="5" type="primary">xdhA_2</name>
    <name evidence="5" type="ORF">STSP_40330</name>
</gene>
<evidence type="ECO:0000256" key="1">
    <source>
        <dbReference type="ARBA" id="ARBA00022505"/>
    </source>
</evidence>
<evidence type="ECO:0000313" key="5">
    <source>
        <dbReference type="EMBL" id="OAH12687.1"/>
    </source>
</evidence>
<keyword evidence="6" id="KW-1185">Reference proteome</keyword>
<dbReference type="Proteomes" id="UP000077381">
    <property type="component" value="Unassembled WGS sequence"/>
</dbReference>
<dbReference type="EMBL" id="LOHS01000088">
    <property type="protein sequence ID" value="OAH12687.1"/>
    <property type="molecule type" value="Genomic_DNA"/>
</dbReference>
<evidence type="ECO:0000313" key="6">
    <source>
        <dbReference type="Proteomes" id="UP000077381"/>
    </source>
</evidence>
<dbReference type="InterPro" id="IPR037165">
    <property type="entry name" value="AldOxase/xan_DH_Mopterin-bd_sf"/>
</dbReference>
<name>A0A177HQH2_9ACTN</name>